<dbReference type="Pfam" id="PF08765">
    <property type="entry name" value="Mor"/>
    <property type="match status" value="1"/>
</dbReference>
<gene>
    <name evidence="2" type="ORF">SAMN05428957_10854</name>
</gene>
<dbReference type="Proteomes" id="UP000198552">
    <property type="component" value="Unassembled WGS sequence"/>
</dbReference>
<evidence type="ECO:0000259" key="1">
    <source>
        <dbReference type="Pfam" id="PF08765"/>
    </source>
</evidence>
<sequence>MVDFLSGYCAGQVISFPKDERYQLTRKELEAWDMYTGDNVDQIARHFKMTPRGMRKLLRRISDRIKTQRLAIAAPGQLDMLGQTRPELESR</sequence>
<feature type="domain" description="Mor transcription activator" evidence="1">
    <location>
        <begin position="2"/>
        <end position="68"/>
    </location>
</feature>
<dbReference type="Gene3D" id="1.10.10.60">
    <property type="entry name" value="Homeodomain-like"/>
    <property type="match status" value="1"/>
</dbReference>
<name>A0A1G9U9F6_9BURK</name>
<dbReference type="AlphaFoldDB" id="A0A1G9U9F6"/>
<dbReference type="SUPFAM" id="SSF46689">
    <property type="entry name" value="Homeodomain-like"/>
    <property type="match status" value="1"/>
</dbReference>
<keyword evidence="3" id="KW-1185">Reference proteome</keyword>
<protein>
    <submittedName>
        <fullName evidence="2">Mor transcription activator family protein</fullName>
    </submittedName>
</protein>
<dbReference type="STRING" id="1527607.SAMN05428957_10854"/>
<evidence type="ECO:0000313" key="3">
    <source>
        <dbReference type="Proteomes" id="UP000198552"/>
    </source>
</evidence>
<evidence type="ECO:0000313" key="2">
    <source>
        <dbReference type="EMBL" id="SDM56569.1"/>
    </source>
</evidence>
<organism evidence="2 3">
    <name type="scientific">Oryzisolibacter propanilivorax</name>
    <dbReference type="NCBI Taxonomy" id="1527607"/>
    <lineage>
        <taxon>Bacteria</taxon>
        <taxon>Pseudomonadati</taxon>
        <taxon>Pseudomonadota</taxon>
        <taxon>Betaproteobacteria</taxon>
        <taxon>Burkholderiales</taxon>
        <taxon>Comamonadaceae</taxon>
        <taxon>Oryzisolibacter</taxon>
    </lineage>
</organism>
<dbReference type="InterPro" id="IPR009057">
    <property type="entry name" value="Homeodomain-like_sf"/>
</dbReference>
<accession>A0A1G9U9F6</accession>
<proteinExistence type="predicted"/>
<reference evidence="3" key="1">
    <citation type="submission" date="2016-10" db="EMBL/GenBank/DDBJ databases">
        <authorList>
            <person name="Varghese N."/>
            <person name="Submissions S."/>
        </authorList>
    </citation>
    <scope>NUCLEOTIDE SEQUENCE [LARGE SCALE GENOMIC DNA]</scope>
    <source>
        <strain evidence="3">EPL6</strain>
    </source>
</reference>
<dbReference type="InterPro" id="IPR014875">
    <property type="entry name" value="Mor_transcription_activator"/>
</dbReference>
<dbReference type="EMBL" id="FNHP01000008">
    <property type="protein sequence ID" value="SDM56569.1"/>
    <property type="molecule type" value="Genomic_DNA"/>
</dbReference>